<dbReference type="InterPro" id="IPR046335">
    <property type="entry name" value="LacI/GalR-like_sensor"/>
</dbReference>
<dbReference type="RefSeq" id="WP_067026363.1">
    <property type="nucleotide sequence ID" value="NZ_JRNY01000004.1"/>
</dbReference>
<protein>
    <recommendedName>
        <fullName evidence="4">HTH lacI-type domain-containing protein</fullName>
    </recommendedName>
</protein>
<keyword evidence="2" id="KW-0238">DNA-binding</keyword>
<dbReference type="EMBL" id="LXMD01000023">
    <property type="protein sequence ID" value="OCG73961.1"/>
    <property type="molecule type" value="Genomic_DNA"/>
</dbReference>
<dbReference type="InterPro" id="IPR028082">
    <property type="entry name" value="Peripla_BP_I"/>
</dbReference>
<dbReference type="GO" id="GO:0000976">
    <property type="term" value="F:transcription cis-regulatory region binding"/>
    <property type="evidence" value="ECO:0007669"/>
    <property type="project" value="TreeGrafter"/>
</dbReference>
<gene>
    <name evidence="5" type="ORF">A7J15_07095</name>
</gene>
<dbReference type="PROSITE" id="PS50932">
    <property type="entry name" value="HTH_LACI_2"/>
    <property type="match status" value="1"/>
</dbReference>
<dbReference type="Proteomes" id="UP000093355">
    <property type="component" value="Unassembled WGS sequence"/>
</dbReference>
<proteinExistence type="predicted"/>
<name>A0A1B9NBH0_9MICO</name>
<dbReference type="GO" id="GO:0003700">
    <property type="term" value="F:DNA-binding transcription factor activity"/>
    <property type="evidence" value="ECO:0007669"/>
    <property type="project" value="TreeGrafter"/>
</dbReference>
<dbReference type="SMART" id="SM00354">
    <property type="entry name" value="HTH_LACI"/>
    <property type="match status" value="1"/>
</dbReference>
<dbReference type="Gene3D" id="3.40.50.2300">
    <property type="match status" value="2"/>
</dbReference>
<reference evidence="5 6" key="1">
    <citation type="submission" date="2016-05" db="EMBL/GenBank/DDBJ databases">
        <authorList>
            <person name="Lavstsen T."/>
            <person name="Jespersen J.S."/>
        </authorList>
    </citation>
    <scope>NUCLEOTIDE SEQUENCE [LARGE SCALE GENOMIC DNA]</scope>
    <source>
        <strain evidence="5 6">YLB-01</strain>
    </source>
</reference>
<dbReference type="Pfam" id="PF13377">
    <property type="entry name" value="Peripla_BP_3"/>
    <property type="match status" value="1"/>
</dbReference>
<evidence type="ECO:0000256" key="2">
    <source>
        <dbReference type="ARBA" id="ARBA00023125"/>
    </source>
</evidence>
<dbReference type="PROSITE" id="PS00356">
    <property type="entry name" value="HTH_LACI_1"/>
    <property type="match status" value="1"/>
</dbReference>
<dbReference type="SUPFAM" id="SSF47413">
    <property type="entry name" value="lambda repressor-like DNA-binding domains"/>
    <property type="match status" value="1"/>
</dbReference>
<keyword evidence="1" id="KW-0805">Transcription regulation</keyword>
<evidence type="ECO:0000256" key="1">
    <source>
        <dbReference type="ARBA" id="ARBA00023015"/>
    </source>
</evidence>
<dbReference type="PANTHER" id="PTHR30146">
    <property type="entry name" value="LACI-RELATED TRANSCRIPTIONAL REPRESSOR"/>
    <property type="match status" value="1"/>
</dbReference>
<evidence type="ECO:0000259" key="4">
    <source>
        <dbReference type="PROSITE" id="PS50932"/>
    </source>
</evidence>
<comment type="caution">
    <text evidence="5">The sequence shown here is derived from an EMBL/GenBank/DDBJ whole genome shotgun (WGS) entry which is preliminary data.</text>
</comment>
<dbReference type="PANTHER" id="PTHR30146:SF109">
    <property type="entry name" value="HTH-TYPE TRANSCRIPTIONAL REGULATOR GALS"/>
    <property type="match status" value="1"/>
</dbReference>
<dbReference type="InterPro" id="IPR000843">
    <property type="entry name" value="HTH_LacI"/>
</dbReference>
<keyword evidence="6" id="KW-1185">Reference proteome</keyword>
<sequence>MTPSPPRATIADVAAAAGVSRTTVSVALSGRGRVDARTREHVKAVAAALDYRPSVRAQRLRSGVSHTVGLVTALPDEVVGKDSRMSFLLELGVPLARALLERGYSTLLLPPAKSGSHLDNIDADAAVVLDPRADVPLIEGFRSRGLQVITIGDAPGIQADGVVDRGTSDAEVAIGHLVDNGATNIVALSTVEQHSLASSLRSYALGPRPDGVRLRLVEISADAGEEGGKARARDLLRDDPSIDAIYAPIDAFAVGALHAAQEAGMRVPDDIMIITNYDGPRAHATTPALTALNLQLPAFADAAVSLLIDCLTDPRAERRTIPAPRPEVVQRASTRRA</sequence>
<dbReference type="STRING" id="904291.A7J15_07095"/>
<dbReference type="Pfam" id="PF00356">
    <property type="entry name" value="LacI"/>
    <property type="match status" value="1"/>
</dbReference>
<evidence type="ECO:0000256" key="3">
    <source>
        <dbReference type="ARBA" id="ARBA00023163"/>
    </source>
</evidence>
<feature type="domain" description="HTH lacI-type" evidence="4">
    <location>
        <begin position="8"/>
        <end position="62"/>
    </location>
</feature>
<dbReference type="CDD" id="cd01392">
    <property type="entry name" value="HTH_LacI"/>
    <property type="match status" value="1"/>
</dbReference>
<dbReference type="SUPFAM" id="SSF53822">
    <property type="entry name" value="Periplasmic binding protein-like I"/>
    <property type="match status" value="1"/>
</dbReference>
<evidence type="ECO:0000313" key="5">
    <source>
        <dbReference type="EMBL" id="OCG73961.1"/>
    </source>
</evidence>
<dbReference type="InterPro" id="IPR010982">
    <property type="entry name" value="Lambda_DNA-bd_dom_sf"/>
</dbReference>
<organism evidence="5 6">
    <name type="scientific">Microbacterium sediminis</name>
    <dbReference type="NCBI Taxonomy" id="904291"/>
    <lineage>
        <taxon>Bacteria</taxon>
        <taxon>Bacillati</taxon>
        <taxon>Actinomycetota</taxon>
        <taxon>Actinomycetes</taxon>
        <taxon>Micrococcales</taxon>
        <taxon>Microbacteriaceae</taxon>
        <taxon>Microbacterium</taxon>
    </lineage>
</organism>
<keyword evidence="3" id="KW-0804">Transcription</keyword>
<accession>A0A1B9NBH0</accession>
<dbReference type="Gene3D" id="1.10.260.40">
    <property type="entry name" value="lambda repressor-like DNA-binding domains"/>
    <property type="match status" value="1"/>
</dbReference>
<evidence type="ECO:0000313" key="6">
    <source>
        <dbReference type="Proteomes" id="UP000093355"/>
    </source>
</evidence>
<dbReference type="AlphaFoldDB" id="A0A1B9NBH0"/>